<keyword evidence="5" id="KW-0735">Signal-anchor</keyword>
<evidence type="ECO:0000256" key="5">
    <source>
        <dbReference type="ARBA" id="ARBA00022968"/>
    </source>
</evidence>
<feature type="chain" id="PRO_5031024620" description="Sulfotransferase" evidence="10">
    <location>
        <begin position="25"/>
        <end position="311"/>
    </location>
</feature>
<keyword evidence="3" id="KW-0808">Transferase</keyword>
<keyword evidence="10" id="KW-0732">Signal</keyword>
<organism evidence="11">
    <name type="scientific">Ostreococcus mediterraneus</name>
    <dbReference type="NCBI Taxonomy" id="1486918"/>
    <lineage>
        <taxon>Eukaryota</taxon>
        <taxon>Viridiplantae</taxon>
        <taxon>Chlorophyta</taxon>
        <taxon>Mamiellophyceae</taxon>
        <taxon>Mamiellales</taxon>
        <taxon>Bathycoccaceae</taxon>
        <taxon>Ostreococcus</taxon>
    </lineage>
</organism>
<protein>
    <recommendedName>
        <fullName evidence="12">Sulfotransferase</fullName>
    </recommendedName>
</protein>
<evidence type="ECO:0008006" key="12">
    <source>
        <dbReference type="Google" id="ProtNLM"/>
    </source>
</evidence>
<keyword evidence="6" id="KW-1133">Transmembrane helix</keyword>
<dbReference type="InterPro" id="IPR007734">
    <property type="entry name" value="Heparan_SO4_2-O-STrfase"/>
</dbReference>
<evidence type="ECO:0000256" key="4">
    <source>
        <dbReference type="ARBA" id="ARBA00022692"/>
    </source>
</evidence>
<keyword evidence="9" id="KW-0325">Glycoprotein</keyword>
<evidence type="ECO:0000256" key="1">
    <source>
        <dbReference type="ARBA" id="ARBA00004323"/>
    </source>
</evidence>
<keyword evidence="7" id="KW-0333">Golgi apparatus</keyword>
<dbReference type="InterPro" id="IPR005331">
    <property type="entry name" value="Sulfotransferase"/>
</dbReference>
<comment type="similarity">
    <text evidence="2">Belongs to the sulfotransferase 3 family.</text>
</comment>
<feature type="signal peptide" evidence="10">
    <location>
        <begin position="1"/>
        <end position="24"/>
    </location>
</feature>
<evidence type="ECO:0000256" key="6">
    <source>
        <dbReference type="ARBA" id="ARBA00022989"/>
    </source>
</evidence>
<keyword evidence="4" id="KW-0812">Transmembrane</keyword>
<dbReference type="Pfam" id="PF03567">
    <property type="entry name" value="Sulfotransfer_2"/>
    <property type="match status" value="1"/>
</dbReference>
<dbReference type="GO" id="GO:0000139">
    <property type="term" value="C:Golgi membrane"/>
    <property type="evidence" value="ECO:0007669"/>
    <property type="project" value="UniProtKB-SubCell"/>
</dbReference>
<dbReference type="SUPFAM" id="SSF52540">
    <property type="entry name" value="P-loop containing nucleoside triphosphate hydrolases"/>
    <property type="match status" value="1"/>
</dbReference>
<keyword evidence="8" id="KW-0472">Membrane</keyword>
<reference evidence="11" key="1">
    <citation type="submission" date="2021-01" db="EMBL/GenBank/DDBJ databases">
        <authorList>
            <person name="Corre E."/>
            <person name="Pelletier E."/>
            <person name="Niang G."/>
            <person name="Scheremetjew M."/>
            <person name="Finn R."/>
            <person name="Kale V."/>
            <person name="Holt S."/>
            <person name="Cochrane G."/>
            <person name="Meng A."/>
            <person name="Brown T."/>
            <person name="Cohen L."/>
        </authorList>
    </citation>
    <scope>NUCLEOTIDE SEQUENCE</scope>
    <source>
        <strain evidence="11">Clade-D-RCC1621</strain>
    </source>
</reference>
<sequence length="311" mass="35720">MWSISKRNILLLTLFLVACASLSTSNIFRRSTQFNCRTVTPPSRARRSRFCSQRPKVIIYNRVPKAGSSTTLALLSRLSKQNQFALVRLPYHNYSKVRSEIEAALLRPGRTLICDHFNFPSIFHGDDIAYINILREPVSRIISQYYYLRYGDRPAVEKNKVLHDRGNMTLDHCIQQDDSHRVKCLGSASSVSVGQSQYFCGRDGGDCSNLKRKELHARAMGNMEMFYSVGVIEHYGAFLQMLEYTYPEFFRGAYALYDGSRVNTAQEKPQYILPNNVSLEYLSRETELDQILYEKAVMQQKLQLQACANFS</sequence>
<proteinExistence type="inferred from homology"/>
<evidence type="ECO:0000256" key="9">
    <source>
        <dbReference type="ARBA" id="ARBA00023180"/>
    </source>
</evidence>
<dbReference type="PANTHER" id="PTHR12129">
    <property type="entry name" value="HEPARAN SULFATE 2-O-SULFOTRANSFERASE"/>
    <property type="match status" value="1"/>
</dbReference>
<dbReference type="PROSITE" id="PS51257">
    <property type="entry name" value="PROKAR_LIPOPROTEIN"/>
    <property type="match status" value="1"/>
</dbReference>
<comment type="subcellular location">
    <subcellularLocation>
        <location evidence="1">Golgi apparatus membrane</location>
        <topology evidence="1">Single-pass type II membrane protein</topology>
    </subcellularLocation>
</comment>
<evidence type="ECO:0000256" key="8">
    <source>
        <dbReference type="ARBA" id="ARBA00023136"/>
    </source>
</evidence>
<dbReference type="PANTHER" id="PTHR12129:SF15">
    <property type="entry name" value="URONYL 2-SULFOTRANSFERASE"/>
    <property type="match status" value="1"/>
</dbReference>
<dbReference type="InterPro" id="IPR027417">
    <property type="entry name" value="P-loop_NTPase"/>
</dbReference>
<evidence type="ECO:0000256" key="3">
    <source>
        <dbReference type="ARBA" id="ARBA00022679"/>
    </source>
</evidence>
<accession>A0A7S0WLW1</accession>
<dbReference type="Gene3D" id="3.40.50.300">
    <property type="entry name" value="P-loop containing nucleotide triphosphate hydrolases"/>
    <property type="match status" value="1"/>
</dbReference>
<dbReference type="GO" id="GO:0008146">
    <property type="term" value="F:sulfotransferase activity"/>
    <property type="evidence" value="ECO:0007669"/>
    <property type="project" value="InterPro"/>
</dbReference>
<name>A0A7S0WLW1_9CHLO</name>
<evidence type="ECO:0000256" key="7">
    <source>
        <dbReference type="ARBA" id="ARBA00023034"/>
    </source>
</evidence>
<gene>
    <name evidence="11" type="ORF">OMED0930_LOCUS2903</name>
</gene>
<dbReference type="AlphaFoldDB" id="A0A7S0WLW1"/>
<dbReference type="EMBL" id="HBFO01004207">
    <property type="protein sequence ID" value="CAD8811809.1"/>
    <property type="molecule type" value="Transcribed_RNA"/>
</dbReference>
<evidence type="ECO:0000256" key="2">
    <source>
        <dbReference type="ARBA" id="ARBA00010569"/>
    </source>
</evidence>
<evidence type="ECO:0000256" key="10">
    <source>
        <dbReference type="SAM" id="SignalP"/>
    </source>
</evidence>
<evidence type="ECO:0000313" key="11">
    <source>
        <dbReference type="EMBL" id="CAD8811809.1"/>
    </source>
</evidence>